<sequence>MASIAPNASLLRFALVPPLSTSTSPTACLVARLELRQRSAIVEPEPDRSRGPADSASAADMASTSAIQVEDLRFGNERASVEVYRILDPGNKEPFVSLSRIFLACQISPLEGLLRFKLVRPTDYDSSLGGIAPFRDIWVPLKLAASISDELNAADELSALLEWSTRKAFTVEDKEEGGIVHNTSTMLSTRFARVHLLPSGNQVRTLMPSSLPAKAAPGLPPSSFDDLWSYGVTWSIELYEEYLELCDAADDGLPLRAPSSAPSRAKEVADGGPPDLTPSFVFTSLLTLLSLTDELPTETRKGRHHKLIRQSYELPNGFKLGKSDILGVRGLSSVSSDMRSKLALVDAISRLIAREWRLDSSKQAAGRCNPASGVPGDALDGNDGGEEERGWAEMRQKLNRIEGELAVLSSRTTSTAPPLHRGEDHILALRDKVDGLSSQISQFEHRLQALTRLTSYSSSASLSPASESMPVLEGEEQDANRTNKLQFNVRQCVRAIEHRSVVPWLVVGAAGVWAAHSYLA</sequence>
<protein>
    <submittedName>
        <fullName evidence="2">BQ2448_6180 protein</fullName>
    </submittedName>
</protein>
<keyword evidence="3" id="KW-1185">Reference proteome</keyword>
<organism evidence="2 3">
    <name type="scientific">Microbotryum intermedium</name>
    <dbReference type="NCBI Taxonomy" id="269621"/>
    <lineage>
        <taxon>Eukaryota</taxon>
        <taxon>Fungi</taxon>
        <taxon>Dikarya</taxon>
        <taxon>Basidiomycota</taxon>
        <taxon>Pucciniomycotina</taxon>
        <taxon>Microbotryomycetes</taxon>
        <taxon>Microbotryales</taxon>
        <taxon>Microbotryaceae</taxon>
        <taxon>Microbotryum</taxon>
    </lineage>
</organism>
<proteinExistence type="predicted"/>
<dbReference type="AlphaFoldDB" id="A0A238FIY8"/>
<feature type="region of interest" description="Disordered" evidence="1">
    <location>
        <begin position="364"/>
        <end position="388"/>
    </location>
</feature>
<evidence type="ECO:0000256" key="1">
    <source>
        <dbReference type="SAM" id="MobiDB-lite"/>
    </source>
</evidence>
<dbReference type="STRING" id="269621.A0A238FIY8"/>
<reference evidence="3" key="1">
    <citation type="submission" date="2016-09" db="EMBL/GenBank/DDBJ databases">
        <authorList>
            <person name="Jeantristanb JTB J.-T."/>
            <person name="Ricardo R."/>
        </authorList>
    </citation>
    <scope>NUCLEOTIDE SEQUENCE [LARGE SCALE GENOMIC DNA]</scope>
</reference>
<dbReference type="OrthoDB" id="2504162at2759"/>
<name>A0A238FIY8_9BASI</name>
<dbReference type="EMBL" id="FMSP01000019">
    <property type="protein sequence ID" value="SCV73750.1"/>
    <property type="molecule type" value="Genomic_DNA"/>
</dbReference>
<feature type="region of interest" description="Disordered" evidence="1">
    <location>
        <begin position="41"/>
        <end position="60"/>
    </location>
</feature>
<gene>
    <name evidence="2" type="ORF">BQ2448_6180</name>
</gene>
<evidence type="ECO:0000313" key="2">
    <source>
        <dbReference type="EMBL" id="SCV73750.1"/>
    </source>
</evidence>
<accession>A0A238FIY8</accession>
<dbReference type="Proteomes" id="UP000198372">
    <property type="component" value="Unassembled WGS sequence"/>
</dbReference>
<evidence type="ECO:0000313" key="3">
    <source>
        <dbReference type="Proteomes" id="UP000198372"/>
    </source>
</evidence>